<name>A0A3M7S778_BRAPC</name>
<proteinExistence type="predicted"/>
<keyword evidence="2" id="KW-1185">Reference proteome</keyword>
<dbReference type="AlphaFoldDB" id="A0A3M7S778"/>
<dbReference type="EMBL" id="REGN01001907">
    <property type="protein sequence ID" value="RNA31684.1"/>
    <property type="molecule type" value="Genomic_DNA"/>
</dbReference>
<gene>
    <name evidence="1" type="ORF">BpHYR1_004616</name>
</gene>
<dbReference type="Proteomes" id="UP000276133">
    <property type="component" value="Unassembled WGS sequence"/>
</dbReference>
<accession>A0A3M7S778</accession>
<reference evidence="1 2" key="1">
    <citation type="journal article" date="2018" name="Sci. Rep.">
        <title>Genomic signatures of local adaptation to the degree of environmental predictability in rotifers.</title>
        <authorList>
            <person name="Franch-Gras L."/>
            <person name="Hahn C."/>
            <person name="Garcia-Roger E.M."/>
            <person name="Carmona M.J."/>
            <person name="Serra M."/>
            <person name="Gomez A."/>
        </authorList>
    </citation>
    <scope>NUCLEOTIDE SEQUENCE [LARGE SCALE GENOMIC DNA]</scope>
    <source>
        <strain evidence="1">HYR1</strain>
    </source>
</reference>
<protein>
    <submittedName>
        <fullName evidence="1">Uncharacterized protein</fullName>
    </submittedName>
</protein>
<sequence>MVICFKIYSKFSILNRLFEWSERYRVILLLLYYFPHIQVAVSSKIRFDRGSDKSNIFEIIKKLFKPFSWAFKNFRKSFNMLKMKFARENENKPSATTLRI</sequence>
<comment type="caution">
    <text evidence="1">The sequence shown here is derived from an EMBL/GenBank/DDBJ whole genome shotgun (WGS) entry which is preliminary data.</text>
</comment>
<evidence type="ECO:0000313" key="1">
    <source>
        <dbReference type="EMBL" id="RNA31684.1"/>
    </source>
</evidence>
<evidence type="ECO:0000313" key="2">
    <source>
        <dbReference type="Proteomes" id="UP000276133"/>
    </source>
</evidence>
<organism evidence="1 2">
    <name type="scientific">Brachionus plicatilis</name>
    <name type="common">Marine rotifer</name>
    <name type="synonym">Brachionus muelleri</name>
    <dbReference type="NCBI Taxonomy" id="10195"/>
    <lineage>
        <taxon>Eukaryota</taxon>
        <taxon>Metazoa</taxon>
        <taxon>Spiralia</taxon>
        <taxon>Gnathifera</taxon>
        <taxon>Rotifera</taxon>
        <taxon>Eurotatoria</taxon>
        <taxon>Monogononta</taxon>
        <taxon>Pseudotrocha</taxon>
        <taxon>Ploima</taxon>
        <taxon>Brachionidae</taxon>
        <taxon>Brachionus</taxon>
    </lineage>
</organism>